<comment type="subcellular location">
    <subcellularLocation>
        <location evidence="2">Cell membrane</location>
        <topology evidence="2">Multi-pass membrane protein</topology>
    </subcellularLocation>
</comment>
<keyword evidence="11" id="KW-0482">Metalloprotease</keyword>
<organism evidence="15 16">
    <name type="scientific">Oceanidesulfovibrio indonesiensis</name>
    <dbReference type="NCBI Taxonomy" id="54767"/>
    <lineage>
        <taxon>Bacteria</taxon>
        <taxon>Pseudomonadati</taxon>
        <taxon>Thermodesulfobacteriota</taxon>
        <taxon>Desulfovibrionia</taxon>
        <taxon>Desulfovibrionales</taxon>
        <taxon>Desulfovibrionaceae</taxon>
        <taxon>Oceanidesulfovibrio</taxon>
    </lineage>
</organism>
<evidence type="ECO:0000256" key="11">
    <source>
        <dbReference type="ARBA" id="ARBA00023049"/>
    </source>
</evidence>
<evidence type="ECO:0000256" key="7">
    <source>
        <dbReference type="ARBA" id="ARBA00022723"/>
    </source>
</evidence>
<dbReference type="InterPro" id="IPR008915">
    <property type="entry name" value="Peptidase_M50"/>
</dbReference>
<evidence type="ECO:0000256" key="12">
    <source>
        <dbReference type="ARBA" id="ARBA00023136"/>
    </source>
</evidence>
<dbReference type="PANTHER" id="PTHR35864">
    <property type="entry name" value="ZINC METALLOPROTEASE MJ0611-RELATED"/>
    <property type="match status" value="1"/>
</dbReference>
<evidence type="ECO:0000256" key="8">
    <source>
        <dbReference type="ARBA" id="ARBA00022801"/>
    </source>
</evidence>
<evidence type="ECO:0000256" key="10">
    <source>
        <dbReference type="ARBA" id="ARBA00022989"/>
    </source>
</evidence>
<evidence type="ECO:0000313" key="15">
    <source>
        <dbReference type="EMBL" id="TVM16357.1"/>
    </source>
</evidence>
<evidence type="ECO:0000256" key="4">
    <source>
        <dbReference type="ARBA" id="ARBA00022475"/>
    </source>
</evidence>
<protein>
    <submittedName>
        <fullName evidence="15">Site-2 protease family protein</fullName>
    </submittedName>
</protein>
<dbReference type="Proteomes" id="UP000448292">
    <property type="component" value="Unassembled WGS sequence"/>
</dbReference>
<comment type="similarity">
    <text evidence="3">Belongs to the peptidase M50B family.</text>
</comment>
<dbReference type="GO" id="GO:0046872">
    <property type="term" value="F:metal ion binding"/>
    <property type="evidence" value="ECO:0007669"/>
    <property type="project" value="UniProtKB-KW"/>
</dbReference>
<feature type="transmembrane region" description="Helical" evidence="13">
    <location>
        <begin position="7"/>
        <end position="28"/>
    </location>
</feature>
<evidence type="ECO:0000256" key="3">
    <source>
        <dbReference type="ARBA" id="ARBA00007931"/>
    </source>
</evidence>
<feature type="transmembrane region" description="Helical" evidence="13">
    <location>
        <begin position="186"/>
        <end position="208"/>
    </location>
</feature>
<gene>
    <name evidence="15" type="ORF">DPQ33_12075</name>
</gene>
<sequence length="221" mass="23585">MPDIASAIQAIAISFIPFFLGIICHEVAHGYVAYRLGDPTAKLAGRLTMNPVPHLDPMGTLVFIVTALVPSGFVFGWAKPVPVDPRYFKNPMKGMMLCSAAGPGTNILLAVLFAIALKLVVTFGGIADAASASASPLFQIFRAGVLINLILAFLNLMPIPPLDGSKIVMGILPRDLAIKYMSVERYGLLILMLLLFTGALGMVLWPMVTSAAQLIFMLVGL</sequence>
<keyword evidence="10 13" id="KW-1133">Transmembrane helix</keyword>
<feature type="transmembrane region" description="Helical" evidence="13">
    <location>
        <begin position="137"/>
        <end position="157"/>
    </location>
</feature>
<evidence type="ECO:0000256" key="5">
    <source>
        <dbReference type="ARBA" id="ARBA00022670"/>
    </source>
</evidence>
<accession>A0A7M3MDW1</accession>
<proteinExistence type="inferred from homology"/>
<evidence type="ECO:0000256" key="1">
    <source>
        <dbReference type="ARBA" id="ARBA00001947"/>
    </source>
</evidence>
<keyword evidence="12 13" id="KW-0472">Membrane</keyword>
<keyword evidence="4" id="KW-1003">Cell membrane</keyword>
<comment type="cofactor">
    <cofactor evidence="1">
        <name>Zn(2+)</name>
        <dbReference type="ChEBI" id="CHEBI:29105"/>
    </cofactor>
</comment>
<evidence type="ECO:0000259" key="14">
    <source>
        <dbReference type="Pfam" id="PF02163"/>
    </source>
</evidence>
<dbReference type="OrthoDB" id="9800627at2"/>
<evidence type="ECO:0000313" key="16">
    <source>
        <dbReference type="Proteomes" id="UP000448292"/>
    </source>
</evidence>
<dbReference type="CDD" id="cd06158">
    <property type="entry name" value="S2P-M50_like_1"/>
    <property type="match status" value="1"/>
</dbReference>
<dbReference type="GO" id="GO:0008237">
    <property type="term" value="F:metallopeptidase activity"/>
    <property type="evidence" value="ECO:0007669"/>
    <property type="project" value="UniProtKB-KW"/>
</dbReference>
<evidence type="ECO:0000256" key="6">
    <source>
        <dbReference type="ARBA" id="ARBA00022692"/>
    </source>
</evidence>
<keyword evidence="6 13" id="KW-0812">Transmembrane</keyword>
<dbReference type="InterPro" id="IPR044537">
    <property type="entry name" value="Rip2-like"/>
</dbReference>
<dbReference type="InterPro" id="IPR052348">
    <property type="entry name" value="Metallopeptidase_M50B"/>
</dbReference>
<comment type="caution">
    <text evidence="15">The sequence shown here is derived from an EMBL/GenBank/DDBJ whole genome shotgun (WGS) entry which is preliminary data.</text>
</comment>
<dbReference type="RefSeq" id="WP_144303481.1">
    <property type="nucleotide sequence ID" value="NZ_QMIE01000011.1"/>
</dbReference>
<feature type="transmembrane region" description="Helical" evidence="13">
    <location>
        <begin position="58"/>
        <end position="77"/>
    </location>
</feature>
<keyword evidence="7" id="KW-0479">Metal-binding</keyword>
<name>A0A7M3MDW1_9BACT</name>
<feature type="transmembrane region" description="Helical" evidence="13">
    <location>
        <begin position="97"/>
        <end position="117"/>
    </location>
</feature>
<evidence type="ECO:0000256" key="9">
    <source>
        <dbReference type="ARBA" id="ARBA00022833"/>
    </source>
</evidence>
<keyword evidence="16" id="KW-1185">Reference proteome</keyword>
<dbReference type="PANTHER" id="PTHR35864:SF1">
    <property type="entry name" value="ZINC METALLOPROTEASE YWHC-RELATED"/>
    <property type="match status" value="1"/>
</dbReference>
<feature type="domain" description="Peptidase M50" evidence="14">
    <location>
        <begin position="126"/>
        <end position="194"/>
    </location>
</feature>
<reference evidence="15 16" key="1">
    <citation type="submission" date="2018-06" db="EMBL/GenBank/DDBJ databases">
        <title>Complete genome of Desulfovibrio indonesiensis P37SLT.</title>
        <authorList>
            <person name="Crispim J.S."/>
            <person name="Vidigal P.M.P."/>
            <person name="Silva L.C.F."/>
            <person name="Laguardia C.N."/>
            <person name="Araujo L.C."/>
            <person name="Dias R.S."/>
            <person name="Sousa M.P."/>
            <person name="Paula S.O."/>
            <person name="Silva C."/>
        </authorList>
    </citation>
    <scope>NUCLEOTIDE SEQUENCE [LARGE SCALE GENOMIC DNA]</scope>
    <source>
        <strain evidence="15 16">P37SLT</strain>
    </source>
</reference>
<dbReference type="Pfam" id="PF02163">
    <property type="entry name" value="Peptidase_M50"/>
    <property type="match status" value="1"/>
</dbReference>
<dbReference type="GO" id="GO:0006508">
    <property type="term" value="P:proteolysis"/>
    <property type="evidence" value="ECO:0007669"/>
    <property type="project" value="UniProtKB-KW"/>
</dbReference>
<keyword evidence="8" id="KW-0378">Hydrolase</keyword>
<keyword evidence="9" id="KW-0862">Zinc</keyword>
<evidence type="ECO:0000256" key="13">
    <source>
        <dbReference type="SAM" id="Phobius"/>
    </source>
</evidence>
<dbReference type="AlphaFoldDB" id="A0A7M3MDW1"/>
<dbReference type="EMBL" id="QMIE01000011">
    <property type="protein sequence ID" value="TVM16357.1"/>
    <property type="molecule type" value="Genomic_DNA"/>
</dbReference>
<keyword evidence="5 15" id="KW-0645">Protease</keyword>
<dbReference type="GO" id="GO:0005886">
    <property type="term" value="C:plasma membrane"/>
    <property type="evidence" value="ECO:0007669"/>
    <property type="project" value="UniProtKB-SubCell"/>
</dbReference>
<evidence type="ECO:0000256" key="2">
    <source>
        <dbReference type="ARBA" id="ARBA00004651"/>
    </source>
</evidence>